<organism evidence="2 3">
    <name type="scientific">Geodermatophilus amargosae</name>
    <dbReference type="NCBI Taxonomy" id="1296565"/>
    <lineage>
        <taxon>Bacteria</taxon>
        <taxon>Bacillati</taxon>
        <taxon>Actinomycetota</taxon>
        <taxon>Actinomycetes</taxon>
        <taxon>Geodermatophilales</taxon>
        <taxon>Geodermatophilaceae</taxon>
        <taxon>Geodermatophilus</taxon>
    </lineage>
</organism>
<proteinExistence type="predicted"/>
<evidence type="ECO:0000313" key="2">
    <source>
        <dbReference type="EMBL" id="SFU05379.1"/>
    </source>
</evidence>
<evidence type="ECO:0000256" key="1">
    <source>
        <dbReference type="SAM" id="Phobius"/>
    </source>
</evidence>
<dbReference type="AlphaFoldDB" id="A0A1I7D134"/>
<sequence length="93" mass="9161">MSALTPDCDPDLSNCGSPVTGPRIRSTVVLAALVTVAVLSVTGELAVPGAVAFLAGGVGVVAALVLGARTVRLGQRAVAAVHLPALQRSHPVG</sequence>
<dbReference type="EMBL" id="FPBA01000030">
    <property type="protein sequence ID" value="SFU05379.1"/>
    <property type="molecule type" value="Genomic_DNA"/>
</dbReference>
<keyword evidence="3" id="KW-1185">Reference proteome</keyword>
<dbReference type="Proteomes" id="UP000199546">
    <property type="component" value="Unassembled WGS sequence"/>
</dbReference>
<keyword evidence="1" id="KW-0812">Transmembrane</keyword>
<accession>A0A1I7D134</accession>
<keyword evidence="1" id="KW-1133">Transmembrane helix</keyword>
<feature type="transmembrane region" description="Helical" evidence="1">
    <location>
        <begin position="45"/>
        <end position="66"/>
    </location>
</feature>
<keyword evidence="1" id="KW-0472">Membrane</keyword>
<reference evidence="3" key="1">
    <citation type="submission" date="2016-10" db="EMBL/GenBank/DDBJ databases">
        <authorList>
            <person name="Varghese N."/>
            <person name="Submissions S."/>
        </authorList>
    </citation>
    <scope>NUCLEOTIDE SEQUENCE [LARGE SCALE GENOMIC DNA]</scope>
    <source>
        <strain evidence="3">DSM 46136</strain>
    </source>
</reference>
<dbReference type="STRING" id="1296565.SAMN05660657_05144"/>
<gene>
    <name evidence="2" type="ORF">SAMN05660657_05144</name>
</gene>
<evidence type="ECO:0000313" key="3">
    <source>
        <dbReference type="Proteomes" id="UP000199546"/>
    </source>
</evidence>
<name>A0A1I7D134_9ACTN</name>
<dbReference type="RefSeq" id="WP_093584137.1">
    <property type="nucleotide sequence ID" value="NZ_FPBA01000030.1"/>
</dbReference>
<protein>
    <submittedName>
        <fullName evidence="2">Uncharacterized protein</fullName>
    </submittedName>
</protein>